<name>W2TR85_NECAM</name>
<dbReference type="AlphaFoldDB" id="W2TR85"/>
<organism evidence="1 2">
    <name type="scientific">Necator americanus</name>
    <name type="common">Human hookworm</name>
    <dbReference type="NCBI Taxonomy" id="51031"/>
    <lineage>
        <taxon>Eukaryota</taxon>
        <taxon>Metazoa</taxon>
        <taxon>Ecdysozoa</taxon>
        <taxon>Nematoda</taxon>
        <taxon>Chromadorea</taxon>
        <taxon>Rhabditida</taxon>
        <taxon>Rhabditina</taxon>
        <taxon>Rhabditomorpha</taxon>
        <taxon>Strongyloidea</taxon>
        <taxon>Ancylostomatidae</taxon>
        <taxon>Bunostominae</taxon>
        <taxon>Necator</taxon>
    </lineage>
</organism>
<dbReference type="Proteomes" id="UP000053676">
    <property type="component" value="Unassembled WGS sequence"/>
</dbReference>
<accession>W2TR85</accession>
<evidence type="ECO:0000313" key="2">
    <source>
        <dbReference type="Proteomes" id="UP000053676"/>
    </source>
</evidence>
<proteinExistence type="predicted"/>
<evidence type="ECO:0000313" key="1">
    <source>
        <dbReference type="EMBL" id="ETN84565.1"/>
    </source>
</evidence>
<dbReference type="EMBL" id="KI657920">
    <property type="protein sequence ID" value="ETN84565.1"/>
    <property type="molecule type" value="Genomic_DNA"/>
</dbReference>
<keyword evidence="2" id="KW-1185">Reference proteome</keyword>
<gene>
    <name evidence="1" type="ORF">NECAME_17094</name>
</gene>
<protein>
    <submittedName>
        <fullName evidence="1">Uncharacterized protein</fullName>
    </submittedName>
</protein>
<reference evidence="2" key="1">
    <citation type="journal article" date="2014" name="Nat. Genet.">
        <title>Genome of the human hookworm Necator americanus.</title>
        <authorList>
            <person name="Tang Y.T."/>
            <person name="Gao X."/>
            <person name="Rosa B.A."/>
            <person name="Abubucker S."/>
            <person name="Hallsworth-Pepin K."/>
            <person name="Martin J."/>
            <person name="Tyagi R."/>
            <person name="Heizer E."/>
            <person name="Zhang X."/>
            <person name="Bhonagiri-Palsikar V."/>
            <person name="Minx P."/>
            <person name="Warren W.C."/>
            <person name="Wang Q."/>
            <person name="Zhan B."/>
            <person name="Hotez P.J."/>
            <person name="Sternberg P.W."/>
            <person name="Dougall A."/>
            <person name="Gaze S.T."/>
            <person name="Mulvenna J."/>
            <person name="Sotillo J."/>
            <person name="Ranganathan S."/>
            <person name="Rabelo E.M."/>
            <person name="Wilson R.K."/>
            <person name="Felgner P.L."/>
            <person name="Bethony J."/>
            <person name="Hawdon J.M."/>
            <person name="Gasser R.B."/>
            <person name="Loukas A."/>
            <person name="Mitreva M."/>
        </authorList>
    </citation>
    <scope>NUCLEOTIDE SEQUENCE [LARGE SCALE GENOMIC DNA]</scope>
</reference>
<dbReference type="KEGG" id="nai:NECAME_17094"/>
<sequence>MPTGNYSGQLVLDPALASNTVTIHGPMKPPRTSMHDLQREEEIGIAVQTKPLSTNGSSTYLE</sequence>